<keyword evidence="7 11" id="KW-1133">Transmembrane helix</keyword>
<dbReference type="PANTHER" id="PTHR24365:SF541">
    <property type="entry name" value="PROTEIN TOLL-RELATED"/>
    <property type="match status" value="1"/>
</dbReference>
<dbReference type="GO" id="GO:0007165">
    <property type="term" value="P:signal transduction"/>
    <property type="evidence" value="ECO:0007669"/>
    <property type="project" value="InterPro"/>
</dbReference>
<name>A0A1S3K3Z9_LINAN</name>
<reference evidence="15 16" key="1">
    <citation type="submission" date="2025-04" db="UniProtKB">
        <authorList>
            <consortium name="RefSeq"/>
        </authorList>
    </citation>
    <scope>IDENTIFICATION</scope>
    <source>
        <tissue evidence="15 16">Gonads</tissue>
    </source>
</reference>
<accession>A0A1S3K3Z9</accession>
<feature type="chain" id="PRO_5014545986" evidence="12">
    <location>
        <begin position="23"/>
        <end position="967"/>
    </location>
</feature>
<evidence type="ECO:0000256" key="9">
    <source>
        <dbReference type="ARBA" id="ARBA00023170"/>
    </source>
</evidence>
<organism evidence="14 15">
    <name type="scientific">Lingula anatina</name>
    <name type="common">Brachiopod</name>
    <name type="synonym">Lingula unguis</name>
    <dbReference type="NCBI Taxonomy" id="7574"/>
    <lineage>
        <taxon>Eukaryota</taxon>
        <taxon>Metazoa</taxon>
        <taxon>Spiralia</taxon>
        <taxon>Lophotrochozoa</taxon>
        <taxon>Brachiopoda</taxon>
        <taxon>Linguliformea</taxon>
        <taxon>Lingulata</taxon>
        <taxon>Lingulida</taxon>
        <taxon>Linguloidea</taxon>
        <taxon>Lingulidae</taxon>
        <taxon>Lingula</taxon>
    </lineage>
</organism>
<keyword evidence="10" id="KW-0325">Glycoprotein</keyword>
<dbReference type="SUPFAM" id="SSF52058">
    <property type="entry name" value="L domain-like"/>
    <property type="match status" value="2"/>
</dbReference>
<dbReference type="SUPFAM" id="SSF52200">
    <property type="entry name" value="Toll/Interleukin receptor TIR domain"/>
    <property type="match status" value="1"/>
</dbReference>
<dbReference type="RefSeq" id="XP_013417252.1">
    <property type="nucleotide sequence ID" value="XM_013561798.1"/>
</dbReference>
<proteinExistence type="inferred from homology"/>
<dbReference type="InterPro" id="IPR035897">
    <property type="entry name" value="Toll_tir_struct_dom_sf"/>
</dbReference>
<keyword evidence="4 11" id="KW-0812">Transmembrane</keyword>
<feature type="transmembrane region" description="Helical" evidence="11">
    <location>
        <begin position="765"/>
        <end position="792"/>
    </location>
</feature>
<keyword evidence="6" id="KW-0677">Repeat</keyword>
<dbReference type="Gene3D" id="3.40.50.10140">
    <property type="entry name" value="Toll/interleukin-1 receptor homology (TIR) domain"/>
    <property type="match status" value="1"/>
</dbReference>
<dbReference type="SMART" id="SM00364">
    <property type="entry name" value="LRR_BAC"/>
    <property type="match status" value="6"/>
</dbReference>
<keyword evidence="8 11" id="KW-0472">Membrane</keyword>
<gene>
    <name evidence="15 16" type="primary">LOC106178576</name>
</gene>
<evidence type="ECO:0000256" key="7">
    <source>
        <dbReference type="ARBA" id="ARBA00022989"/>
    </source>
</evidence>
<evidence type="ECO:0000313" key="16">
    <source>
        <dbReference type="RefSeq" id="XP_013417253.1"/>
    </source>
</evidence>
<keyword evidence="14" id="KW-1185">Reference proteome</keyword>
<evidence type="ECO:0000256" key="6">
    <source>
        <dbReference type="ARBA" id="ARBA00022737"/>
    </source>
</evidence>
<protein>
    <submittedName>
        <fullName evidence="15 16">Protein toll-like isoform X1</fullName>
    </submittedName>
</protein>
<evidence type="ECO:0000256" key="8">
    <source>
        <dbReference type="ARBA" id="ARBA00023136"/>
    </source>
</evidence>
<evidence type="ECO:0000313" key="15">
    <source>
        <dbReference type="RefSeq" id="XP_013417252.1"/>
    </source>
</evidence>
<dbReference type="Gene3D" id="3.80.10.10">
    <property type="entry name" value="Ribonuclease Inhibitor"/>
    <property type="match status" value="4"/>
</dbReference>
<evidence type="ECO:0000256" key="4">
    <source>
        <dbReference type="ARBA" id="ARBA00022692"/>
    </source>
</evidence>
<dbReference type="OrthoDB" id="1421090at2759"/>
<keyword evidence="9" id="KW-0675">Receptor</keyword>
<dbReference type="SMART" id="SM00255">
    <property type="entry name" value="TIR"/>
    <property type="match status" value="1"/>
</dbReference>
<dbReference type="Pfam" id="PF01582">
    <property type="entry name" value="TIR"/>
    <property type="match status" value="1"/>
</dbReference>
<evidence type="ECO:0000256" key="11">
    <source>
        <dbReference type="SAM" id="Phobius"/>
    </source>
</evidence>
<dbReference type="PRINTS" id="PR01537">
    <property type="entry name" value="INTRLKN1R1F"/>
</dbReference>
<evidence type="ECO:0000256" key="10">
    <source>
        <dbReference type="ARBA" id="ARBA00023180"/>
    </source>
</evidence>
<evidence type="ECO:0000256" key="5">
    <source>
        <dbReference type="ARBA" id="ARBA00022729"/>
    </source>
</evidence>
<evidence type="ECO:0000256" key="3">
    <source>
        <dbReference type="ARBA" id="ARBA00022614"/>
    </source>
</evidence>
<dbReference type="PROSITE" id="PS51450">
    <property type="entry name" value="LRR"/>
    <property type="match status" value="3"/>
</dbReference>
<comment type="subcellular location">
    <subcellularLocation>
        <location evidence="1">Membrane</location>
        <topology evidence="1">Single-pass membrane protein</topology>
    </subcellularLocation>
</comment>
<dbReference type="STRING" id="7574.A0A1S3K3Z9"/>
<dbReference type="Proteomes" id="UP000085678">
    <property type="component" value="Unplaced"/>
</dbReference>
<evidence type="ECO:0000256" key="2">
    <source>
        <dbReference type="ARBA" id="ARBA00009634"/>
    </source>
</evidence>
<dbReference type="AlphaFoldDB" id="A0A1S3K3Z9"/>
<evidence type="ECO:0000259" key="13">
    <source>
        <dbReference type="PROSITE" id="PS50104"/>
    </source>
</evidence>
<dbReference type="PROSITE" id="PS50104">
    <property type="entry name" value="TIR"/>
    <property type="match status" value="1"/>
</dbReference>
<sequence>MVYSTLLTIFFLSAWLESLCWGSCPSNCLCNKDAISCKYLEKNYTTRLVNVTKETAMNTVHLTVRAQMLTASYQRFLVIVRRTDILTTGRSYIELEHFSNLETLTIITSRRFFIEIIGYGAFSHLRKLNRLVIREERPENHNGYFDPTRIIEYPAFGHFPQLEYLNIHLPAFEYGTQTLKYQPFHRWPWGVNASFPRLRTFDISMNITVSNPCDAFFKPFLNATYLDLHQTFISNTHNYSLGCFEHLESLTMGKSLDVIGVLNSIPGNTLRSLHLNSVELKDTKDCALHHRLKTLTAFNVLPNADMLLKCMQIQVELETLILKNSNIRKLRRKDLKKFTNLKVLVLAYNSISTGFDRENRSELVALTNKTVPNLNFLDLSYNEITSISELITTDLIRLEIMNVSHNYLQALDLNEIVGYRSLRELFLSFNSIRSVIMKEPALSKVPSLWRLDLGHNLLEDIPRLLNVTFPNLQRLNVEDNKISTVSSELVAWKNIRYLNVKNNLLTRLDPGFFDHLDFINLAENEIKDVSFLSYLSGAENLRLSLRDNHIQCDCETIATLHALRQFGFLQDLTLTCDGNSALRNVNILHYETVIRKVSCEHHRDCFRNCRCFRTKEGKALVHTANCSDSQLTGFPASLPLSTKRLYVNRNQVETFPSTTLFSDLQELQAADNNIGSISNSSFTAFPKLQYINLDRNGIAEVVVGTFDSLLFLSMVSLKGNSLHCDCSQRWIQDWIIKRNLTFIATCNDTTLTNFDFTEQCDKTKFILNVVALAVVLVVLAVFIALVAITFFYRTEVEVLIYNRYKQFSRDDSDTDKDYDIFISYSNDDSVFVRNVIIQKMETEWGYKLCIHERDFLPGEYIADNIANAVEKSRRTLTLLSDSYLHSEWCVFEFAMAHQQSLKDRCRRLVVVKLSDLDSNLLAKENMVGIYLKTNTFLHKGCTMFWEKVRGTLPAKPLKHLKLNVDKM</sequence>
<feature type="signal peptide" evidence="12">
    <location>
        <begin position="1"/>
        <end position="22"/>
    </location>
</feature>
<keyword evidence="5 12" id="KW-0732">Signal</keyword>
<dbReference type="InterPro" id="IPR032675">
    <property type="entry name" value="LRR_dom_sf"/>
</dbReference>
<dbReference type="GeneID" id="106178576"/>
<dbReference type="Pfam" id="PF13855">
    <property type="entry name" value="LRR_8"/>
    <property type="match status" value="2"/>
</dbReference>
<dbReference type="SMART" id="SM00369">
    <property type="entry name" value="LRR_TYP"/>
    <property type="match status" value="7"/>
</dbReference>
<dbReference type="RefSeq" id="XP_013417253.1">
    <property type="nucleotide sequence ID" value="XM_013561799.1"/>
</dbReference>
<feature type="domain" description="TIR" evidence="13">
    <location>
        <begin position="816"/>
        <end position="952"/>
    </location>
</feature>
<evidence type="ECO:0000256" key="1">
    <source>
        <dbReference type="ARBA" id="ARBA00004167"/>
    </source>
</evidence>
<dbReference type="InterPro" id="IPR003591">
    <property type="entry name" value="Leu-rich_rpt_typical-subtyp"/>
</dbReference>
<dbReference type="GO" id="GO:0038023">
    <property type="term" value="F:signaling receptor activity"/>
    <property type="evidence" value="ECO:0007669"/>
    <property type="project" value="TreeGrafter"/>
</dbReference>
<evidence type="ECO:0000313" key="14">
    <source>
        <dbReference type="Proteomes" id="UP000085678"/>
    </source>
</evidence>
<comment type="similarity">
    <text evidence="2">Belongs to the Toll-like receptor family.</text>
</comment>
<dbReference type="InterPro" id="IPR001611">
    <property type="entry name" value="Leu-rich_rpt"/>
</dbReference>
<keyword evidence="3" id="KW-0433">Leucine-rich repeat</keyword>
<dbReference type="PANTHER" id="PTHR24365">
    <property type="entry name" value="TOLL-LIKE RECEPTOR"/>
    <property type="match status" value="1"/>
</dbReference>
<dbReference type="InterPro" id="IPR000157">
    <property type="entry name" value="TIR_dom"/>
</dbReference>
<dbReference type="KEGG" id="lak:106178576"/>
<dbReference type="GO" id="GO:0005886">
    <property type="term" value="C:plasma membrane"/>
    <property type="evidence" value="ECO:0007669"/>
    <property type="project" value="TreeGrafter"/>
</dbReference>
<evidence type="ECO:0000256" key="12">
    <source>
        <dbReference type="SAM" id="SignalP"/>
    </source>
</evidence>